<organism evidence="1 2">
    <name type="scientific">Lysinibacillus zambalensis</name>
    <dbReference type="NCBI Taxonomy" id="3160866"/>
    <lineage>
        <taxon>Bacteria</taxon>
        <taxon>Bacillati</taxon>
        <taxon>Bacillota</taxon>
        <taxon>Bacilli</taxon>
        <taxon>Bacillales</taxon>
        <taxon>Bacillaceae</taxon>
        <taxon>Lysinibacillus</taxon>
    </lineage>
</organism>
<dbReference type="EMBL" id="JBEGDG010000012">
    <property type="protein sequence ID" value="MEQ6356168.1"/>
    <property type="molecule type" value="Genomic_DNA"/>
</dbReference>
<evidence type="ECO:0000313" key="2">
    <source>
        <dbReference type="Proteomes" id="UP001478862"/>
    </source>
</evidence>
<proteinExistence type="predicted"/>
<evidence type="ECO:0000313" key="1">
    <source>
        <dbReference type="EMBL" id="MEQ6356168.1"/>
    </source>
</evidence>
<protein>
    <submittedName>
        <fullName evidence="1">Uncharacterized protein</fullName>
    </submittedName>
</protein>
<dbReference type="RefSeq" id="WP_349660656.1">
    <property type="nucleotide sequence ID" value="NZ_JBEGDG010000012.1"/>
</dbReference>
<name>A0ABV1MUI1_9BACI</name>
<reference evidence="1 2" key="1">
    <citation type="submission" date="2024-06" db="EMBL/GenBank/DDBJ databases">
        <title>Lysinibacillus zambalefons sp. nov., a Novel Firmicute Isolated from the Poon Bato Zambales Hyperalkaline Spring.</title>
        <authorList>
            <person name="Aja J.A."/>
            <person name="Lazaro J.E.H."/>
            <person name="Llorin L.D."/>
            <person name="Lim K.R."/>
            <person name="Teodosio J."/>
            <person name="Dalisay D.S."/>
        </authorList>
    </citation>
    <scope>NUCLEOTIDE SEQUENCE [LARGE SCALE GENOMIC DNA]</scope>
    <source>
        <strain evidence="1 2">M3</strain>
    </source>
</reference>
<dbReference type="Proteomes" id="UP001478862">
    <property type="component" value="Unassembled WGS sequence"/>
</dbReference>
<keyword evidence="2" id="KW-1185">Reference proteome</keyword>
<gene>
    <name evidence="1" type="ORF">ABNX05_16190</name>
</gene>
<accession>A0ABV1MUI1</accession>
<sequence length="123" mass="14031">MILFYFSAVLRFIDQLFILITQLSKNIDIYLHVTLFDRTVANLRSVNTAQRLDAVTPLSRNLYSVNTAKRLDAAAPLPRNLVPLTLQNGWTLSLRFHVTFVSLRYTTVGTAATLHFAFMQKTK</sequence>
<comment type="caution">
    <text evidence="1">The sequence shown here is derived from an EMBL/GenBank/DDBJ whole genome shotgun (WGS) entry which is preliminary data.</text>
</comment>